<dbReference type="EMBL" id="OAOQ01000002">
    <property type="protein sequence ID" value="SNX68916.1"/>
    <property type="molecule type" value="Genomic_DNA"/>
</dbReference>
<accession>A0A285CPD6</accession>
<protein>
    <recommendedName>
        <fullName evidence="4">Cation transport ATPase</fullName>
    </recommendedName>
</protein>
<dbReference type="AlphaFoldDB" id="A0A285CPD6"/>
<evidence type="ECO:0000313" key="2">
    <source>
        <dbReference type="EMBL" id="SNX68916.1"/>
    </source>
</evidence>
<dbReference type="RefSeq" id="WP_097029370.1">
    <property type="nucleotide sequence ID" value="NZ_OAOQ01000002.1"/>
</dbReference>
<evidence type="ECO:0008006" key="4">
    <source>
        <dbReference type="Google" id="ProtNLM"/>
    </source>
</evidence>
<evidence type="ECO:0000256" key="1">
    <source>
        <dbReference type="SAM" id="SignalP"/>
    </source>
</evidence>
<evidence type="ECO:0000313" key="3">
    <source>
        <dbReference type="Proteomes" id="UP000219467"/>
    </source>
</evidence>
<keyword evidence="1" id="KW-0732">Signal</keyword>
<name>A0A285CPD6_9RHOB</name>
<keyword evidence="3" id="KW-1185">Reference proteome</keyword>
<dbReference type="OrthoDB" id="7877343at2"/>
<gene>
    <name evidence="2" type="ORF">SAMN05878503_102356</name>
</gene>
<feature type="chain" id="PRO_5011972969" description="Cation transport ATPase" evidence="1">
    <location>
        <begin position="24"/>
        <end position="184"/>
    </location>
</feature>
<feature type="signal peptide" evidence="1">
    <location>
        <begin position="1"/>
        <end position="23"/>
    </location>
</feature>
<dbReference type="Proteomes" id="UP000219467">
    <property type="component" value="Unassembled WGS sequence"/>
</dbReference>
<reference evidence="3" key="1">
    <citation type="submission" date="2017-08" db="EMBL/GenBank/DDBJ databases">
        <authorList>
            <person name="Varghese N."/>
            <person name="Submissions S."/>
        </authorList>
    </citation>
    <scope>NUCLEOTIDE SEQUENCE [LARGE SCALE GENOMIC DNA]</scope>
    <source>
        <strain evidence="3">JA234</strain>
    </source>
</reference>
<proteinExistence type="predicted"/>
<organism evidence="2 3">
    <name type="scientific">Cereibacter ovatus</name>
    <dbReference type="NCBI Taxonomy" id="439529"/>
    <lineage>
        <taxon>Bacteria</taxon>
        <taxon>Pseudomonadati</taxon>
        <taxon>Pseudomonadota</taxon>
        <taxon>Alphaproteobacteria</taxon>
        <taxon>Rhodobacterales</taxon>
        <taxon>Paracoccaceae</taxon>
        <taxon>Cereibacter</taxon>
    </lineage>
</organism>
<sequence length="184" mass="19269">MRRWTVRAGLAALLLSLAPAVLAEGVRVAPPSGYCIDKEASARTGLVLIGRCEGVTDRPPAILTAVVGAPGSGMDLDGRGQELAAFFASDAGRAALSRSGDPRRVEMLEAWGVDDAFLLRLRDTSRGHHGQTESWRAVVSLKGRLVTLTATGTAAAPLARENGKRLIGAFVTAMKAANRGPARN</sequence>